<feature type="binding site" evidence="5">
    <location>
        <begin position="133"/>
        <end position="135"/>
    </location>
    <ligand>
        <name>substrate</name>
    </ligand>
</feature>
<dbReference type="PRINTS" id="PR00149">
    <property type="entry name" value="FUMRATELYASE"/>
</dbReference>
<feature type="site" description="Important for catalytic activity" evidence="5">
    <location>
        <position position="325"/>
    </location>
</feature>
<dbReference type="Gene3D" id="1.10.40.30">
    <property type="entry name" value="Fumarase/aspartase (C-terminal domain)"/>
    <property type="match status" value="1"/>
</dbReference>
<comment type="caution">
    <text evidence="8">The sequence shown here is derived from an EMBL/GenBank/DDBJ whole genome shotgun (WGS) entry which is preliminary data.</text>
</comment>
<protein>
    <recommendedName>
        <fullName evidence="5">Fumarate hydratase class II</fullName>
        <shortName evidence="5">Fumarase C</shortName>
        <ecNumber evidence="5">4.2.1.2</ecNumber>
    </recommendedName>
    <alternativeName>
        <fullName evidence="5">Aerobic fumarase</fullName>
    </alternativeName>
    <alternativeName>
        <fullName evidence="5">Iron-independent fumarase</fullName>
    </alternativeName>
</protein>
<evidence type="ECO:0000256" key="2">
    <source>
        <dbReference type="ARBA" id="ARBA00022490"/>
    </source>
</evidence>
<dbReference type="PANTHER" id="PTHR11444:SF22">
    <property type="entry name" value="FUMARATE HYDRATASE CLASS II"/>
    <property type="match status" value="1"/>
</dbReference>
<dbReference type="Pfam" id="PF10415">
    <property type="entry name" value="FumaraseC_C"/>
    <property type="match status" value="1"/>
</dbReference>
<comment type="subcellular location">
    <subcellularLocation>
        <location evidence="5">Cytoplasm</location>
    </subcellularLocation>
</comment>
<dbReference type="Proteomes" id="UP001597059">
    <property type="component" value="Unassembled WGS sequence"/>
</dbReference>
<dbReference type="HAMAP" id="MF_00743">
    <property type="entry name" value="FumaraseC"/>
    <property type="match status" value="1"/>
</dbReference>
<accession>A0ABW4AWF3</accession>
<comment type="pathway">
    <text evidence="5">Carbohydrate metabolism; tricarboxylic acid cycle; (S)-malate from fumarate: step 1/1.</text>
</comment>
<proteinExistence type="inferred from homology"/>
<evidence type="ECO:0000259" key="7">
    <source>
        <dbReference type="Pfam" id="PF10415"/>
    </source>
</evidence>
<evidence type="ECO:0000256" key="5">
    <source>
        <dbReference type="HAMAP-Rule" id="MF_00743"/>
    </source>
</evidence>
<keyword evidence="9" id="KW-1185">Reference proteome</keyword>
<evidence type="ECO:0000313" key="9">
    <source>
        <dbReference type="Proteomes" id="UP001597059"/>
    </source>
</evidence>
<feature type="binding site" evidence="5">
    <location>
        <begin position="98"/>
        <end position="100"/>
    </location>
    <ligand>
        <name>substrate</name>
    </ligand>
</feature>
<dbReference type="InterPro" id="IPR005677">
    <property type="entry name" value="Fum_hydII"/>
</dbReference>
<sequence>MKTRIEKDSMGPLEVPENALYGAQTQRAINNFPISGESMPESFIKALIQLKAAAAKANLELECITPEIAGAIENACGELLEDPKLMEHFPVDVYQTGSGTSSNMNANEVIATIASRASNEKIGPNDHVNFGQSSNDIIPSAIHASASIELAKRLLPAVEHLKTTITLKGESLKEFTKTGRTHLMDAMPVRMDQTFHGWAAQLQDNIDNLKFALTKTTKLAQGGTAVGTGINAHPDFSRLVAQELSKITSVEFQPGDNFFALIGSQDTIVALSGALKATAVTYMKIANDLRWMNSGPLAGLGEITLEALQPGSSIMPGKVNPVIPEATAMVAAQVIGNDAAITIGGQSGNFELNVMLPMIASNVLNSIKLLTNSAHLLANKAIDTLEVNPDKLNEALDRNPILVTALNPIIGYEKAAEIAKKAYKEGRPIIDVAADETDLSREELAQHLNPAKLTQGGL</sequence>
<dbReference type="RefSeq" id="WP_377364818.1">
    <property type="nucleotide sequence ID" value="NZ_JBHTMN010000003.1"/>
</dbReference>
<dbReference type="PANTHER" id="PTHR11444">
    <property type="entry name" value="ASPARTATEAMMONIA/ARGININOSUCCINATE/ADENYLOSUCCINATE LYASE"/>
    <property type="match status" value="1"/>
</dbReference>
<organism evidence="8 9">
    <name type="scientific">Rhodanobacter aciditrophus</name>
    <dbReference type="NCBI Taxonomy" id="1623218"/>
    <lineage>
        <taxon>Bacteria</taxon>
        <taxon>Pseudomonadati</taxon>
        <taxon>Pseudomonadota</taxon>
        <taxon>Gammaproteobacteria</taxon>
        <taxon>Lysobacterales</taxon>
        <taxon>Rhodanobacteraceae</taxon>
        <taxon>Rhodanobacter</taxon>
    </lineage>
</organism>
<dbReference type="InterPro" id="IPR024083">
    <property type="entry name" value="Fumarase/histidase_N"/>
</dbReference>
<keyword evidence="4 5" id="KW-0456">Lyase</keyword>
<keyword evidence="2 5" id="KW-0963">Cytoplasm</keyword>
<comment type="catalytic activity">
    <reaction evidence="5">
        <text>(S)-malate = fumarate + H2O</text>
        <dbReference type="Rhea" id="RHEA:12460"/>
        <dbReference type="ChEBI" id="CHEBI:15377"/>
        <dbReference type="ChEBI" id="CHEBI:15589"/>
        <dbReference type="ChEBI" id="CHEBI:29806"/>
        <dbReference type="EC" id="4.2.1.2"/>
    </reaction>
</comment>
<feature type="active site" evidence="5">
    <location>
        <position position="312"/>
    </location>
</feature>
<comment type="subunit">
    <text evidence="5">Homotetramer.</text>
</comment>
<feature type="binding site" evidence="5">
    <location>
        <position position="313"/>
    </location>
    <ligand>
        <name>substrate</name>
    </ligand>
</feature>
<name>A0ABW4AWF3_9GAMM</name>
<keyword evidence="3 5" id="KW-0816">Tricarboxylic acid cycle</keyword>
<comment type="similarity">
    <text evidence="1 5">Belongs to the class-II fumarase/aspartase family. Fumarase subfamily.</text>
</comment>
<gene>
    <name evidence="5" type="primary">fumC</name>
    <name evidence="8" type="ORF">ACFQ45_02060</name>
</gene>
<dbReference type="InterPro" id="IPR022761">
    <property type="entry name" value="Fumarate_lyase_N"/>
</dbReference>
<dbReference type="Gene3D" id="1.10.275.10">
    <property type="entry name" value="Fumarase/aspartase (N-terminal domain)"/>
    <property type="match status" value="1"/>
</dbReference>
<comment type="caution">
    <text evidence="5">Lacks conserved residue(s) required for the propagation of feature annotation.</text>
</comment>
<dbReference type="Gene3D" id="1.20.200.10">
    <property type="entry name" value="Fumarase/aspartase (Central domain)"/>
    <property type="match status" value="1"/>
</dbReference>
<dbReference type="InterPro" id="IPR018951">
    <property type="entry name" value="Fumarase_C_C"/>
</dbReference>
<evidence type="ECO:0000256" key="3">
    <source>
        <dbReference type="ARBA" id="ARBA00022532"/>
    </source>
</evidence>
<dbReference type="InterPro" id="IPR000362">
    <property type="entry name" value="Fumarate_lyase_fam"/>
</dbReference>
<evidence type="ECO:0000259" key="6">
    <source>
        <dbReference type="Pfam" id="PF00206"/>
    </source>
</evidence>
<dbReference type="InterPro" id="IPR008948">
    <property type="entry name" value="L-Aspartase-like"/>
</dbReference>
<evidence type="ECO:0000256" key="1">
    <source>
        <dbReference type="ARBA" id="ARBA00009084"/>
    </source>
</evidence>
<comment type="function">
    <text evidence="5">Involved in the TCA cycle. Catalyzes the stereospecific interconversion of fumarate to L-malate.</text>
</comment>
<evidence type="ECO:0000313" key="8">
    <source>
        <dbReference type="EMBL" id="MFD1382133.1"/>
    </source>
</evidence>
<dbReference type="InterPro" id="IPR020557">
    <property type="entry name" value="Fumarate_lyase_CS"/>
</dbReference>
<feature type="domain" description="Fumarase C C-terminal" evidence="7">
    <location>
        <begin position="402"/>
        <end position="455"/>
    </location>
</feature>
<dbReference type="EC" id="4.2.1.2" evidence="5"/>
<evidence type="ECO:0000256" key="4">
    <source>
        <dbReference type="ARBA" id="ARBA00023239"/>
    </source>
</evidence>
<comment type="miscellaneous">
    <text evidence="5">There are 2 substrate-binding sites: the catalytic A site, and the non-catalytic B site that may play a role in the transfer of substrate or product between the active site and the solvent. Alternatively, the B site may bind allosteric effectors.</text>
</comment>
<dbReference type="Pfam" id="PF00206">
    <property type="entry name" value="Lyase_1"/>
    <property type="match status" value="1"/>
</dbReference>
<reference evidence="9" key="1">
    <citation type="journal article" date="2019" name="Int. J. Syst. Evol. Microbiol.">
        <title>The Global Catalogue of Microorganisms (GCM) 10K type strain sequencing project: providing services to taxonomists for standard genome sequencing and annotation.</title>
        <authorList>
            <consortium name="The Broad Institute Genomics Platform"/>
            <consortium name="The Broad Institute Genome Sequencing Center for Infectious Disease"/>
            <person name="Wu L."/>
            <person name="Ma J."/>
        </authorList>
    </citation>
    <scope>NUCLEOTIDE SEQUENCE [LARGE SCALE GENOMIC DNA]</scope>
    <source>
        <strain evidence="9">JCM 30774</strain>
    </source>
</reference>
<feature type="binding site" evidence="5">
    <location>
        <position position="181"/>
    </location>
    <ligand>
        <name>substrate</name>
    </ligand>
</feature>
<dbReference type="EMBL" id="JBHTMN010000003">
    <property type="protein sequence ID" value="MFD1382133.1"/>
    <property type="molecule type" value="Genomic_DNA"/>
</dbReference>
<dbReference type="PROSITE" id="PS00163">
    <property type="entry name" value="FUMARATE_LYASES"/>
    <property type="match status" value="1"/>
</dbReference>
<feature type="active site" description="Proton donor/acceptor" evidence="5">
    <location>
        <position position="182"/>
    </location>
</feature>
<feature type="domain" description="Fumarate lyase N-terminal" evidence="6">
    <location>
        <begin position="12"/>
        <end position="336"/>
    </location>
</feature>
<dbReference type="CDD" id="cd01362">
    <property type="entry name" value="Fumarase_classII"/>
    <property type="match status" value="1"/>
</dbReference>
<feature type="binding site" evidence="5">
    <location>
        <begin position="318"/>
        <end position="320"/>
    </location>
    <ligand>
        <name>substrate</name>
    </ligand>
</feature>
<dbReference type="SUPFAM" id="SSF48557">
    <property type="entry name" value="L-aspartase-like"/>
    <property type="match status" value="1"/>
</dbReference>